<evidence type="ECO:0008006" key="12">
    <source>
        <dbReference type="Google" id="ProtNLM"/>
    </source>
</evidence>
<dbReference type="Pfam" id="PF02687">
    <property type="entry name" value="FtsX"/>
    <property type="match status" value="1"/>
</dbReference>
<keyword evidence="10" id="KW-0614">Plasmid</keyword>
<evidence type="ECO:0000256" key="1">
    <source>
        <dbReference type="ARBA" id="ARBA00004651"/>
    </source>
</evidence>
<accession>A0A2D2D7I7</accession>
<protein>
    <recommendedName>
        <fullName evidence="12">Macrolide ABC transporter permease/ATP-binding protein MacB</fullName>
    </recommendedName>
</protein>
<dbReference type="RefSeq" id="WP_099832123.1">
    <property type="nucleotide sequence ID" value="NZ_CP023740.1"/>
</dbReference>
<dbReference type="Gene3D" id="3.40.50.300">
    <property type="entry name" value="P-loop containing nucleotide triphosphate hydrolases"/>
    <property type="match status" value="1"/>
</dbReference>
<evidence type="ECO:0000259" key="9">
    <source>
        <dbReference type="Pfam" id="PF12704"/>
    </source>
</evidence>
<dbReference type="KEGG" id="mtw:CQW49_23495"/>
<organism evidence="10 11">
    <name type="scientific">Methylosinus trichosporium (strain ATCC 35070 / NCIMB 11131 / UNIQEM 75 / OB3b)</name>
    <dbReference type="NCBI Taxonomy" id="595536"/>
    <lineage>
        <taxon>Bacteria</taxon>
        <taxon>Pseudomonadati</taxon>
        <taxon>Pseudomonadota</taxon>
        <taxon>Alphaproteobacteria</taxon>
        <taxon>Hyphomicrobiales</taxon>
        <taxon>Methylocystaceae</taxon>
        <taxon>Methylosinus</taxon>
    </lineage>
</organism>
<keyword evidence="4" id="KW-1278">Translocase</keyword>
<evidence type="ECO:0000256" key="5">
    <source>
        <dbReference type="ARBA" id="ARBA00022989"/>
    </source>
</evidence>
<evidence type="ECO:0000313" key="11">
    <source>
        <dbReference type="Proteomes" id="UP000230709"/>
    </source>
</evidence>
<dbReference type="GO" id="GO:0022857">
    <property type="term" value="F:transmembrane transporter activity"/>
    <property type="evidence" value="ECO:0007669"/>
    <property type="project" value="TreeGrafter"/>
</dbReference>
<dbReference type="InterPro" id="IPR027417">
    <property type="entry name" value="P-loop_NTPase"/>
</dbReference>
<feature type="transmembrane region" description="Helical" evidence="7">
    <location>
        <begin position="393"/>
        <end position="420"/>
    </location>
</feature>
<dbReference type="PANTHER" id="PTHR30572:SF14">
    <property type="entry name" value="MACROLIDE EXPORT ATP-BINDING_PERMEASE PROTEIN MACB"/>
    <property type="match status" value="1"/>
</dbReference>
<keyword evidence="2" id="KW-1003">Cell membrane</keyword>
<dbReference type="SUPFAM" id="SSF52540">
    <property type="entry name" value="P-loop containing nucleoside triphosphate hydrolases"/>
    <property type="match status" value="1"/>
</dbReference>
<dbReference type="InterPro" id="IPR003838">
    <property type="entry name" value="ABC3_permease_C"/>
</dbReference>
<feature type="domain" description="ABC3 transporter permease C-terminal" evidence="8">
    <location>
        <begin position="341"/>
        <end position="414"/>
    </location>
</feature>
<dbReference type="EMBL" id="CP023740">
    <property type="protein sequence ID" value="ATQ70924.1"/>
    <property type="molecule type" value="Genomic_DNA"/>
</dbReference>
<dbReference type="PANTHER" id="PTHR30572">
    <property type="entry name" value="MEMBRANE COMPONENT OF TRANSPORTER-RELATED"/>
    <property type="match status" value="1"/>
</dbReference>
<evidence type="ECO:0000256" key="2">
    <source>
        <dbReference type="ARBA" id="ARBA00022475"/>
    </source>
</evidence>
<name>A0A2D2D7I7_METT3</name>
<dbReference type="InterPro" id="IPR050250">
    <property type="entry name" value="Macrolide_Exporter_MacB"/>
</dbReference>
<evidence type="ECO:0000259" key="8">
    <source>
        <dbReference type="Pfam" id="PF02687"/>
    </source>
</evidence>
<dbReference type="Pfam" id="PF12704">
    <property type="entry name" value="MacB_PCD"/>
    <property type="match status" value="1"/>
</dbReference>
<keyword evidence="11" id="KW-1185">Reference proteome</keyword>
<evidence type="ECO:0000256" key="3">
    <source>
        <dbReference type="ARBA" id="ARBA00022692"/>
    </source>
</evidence>
<feature type="transmembrane region" description="Helical" evidence="7">
    <location>
        <begin position="89"/>
        <end position="109"/>
    </location>
</feature>
<feature type="domain" description="MacB-like periplasmic core" evidence="9">
    <location>
        <begin position="88"/>
        <end position="305"/>
    </location>
</feature>
<gene>
    <name evidence="10" type="ORF">CQW49_23495</name>
</gene>
<dbReference type="InterPro" id="IPR025857">
    <property type="entry name" value="MacB_PCD"/>
</dbReference>
<sequence>MALFAELAAEGHTVILITHDLEIAKAADRIIEIRDGTIISDDESEVVKRDADFAQPGLDDDVGSSFLLDIREAVHAGGRTLAANPFRTGLTLLGIILGIASVIALLAIGEGAKRAVLSQLAVFGTNRMYVIPGGGSGHGLAGRLLAADADIVRDVPNIAAAMPYLEGQVLVRAGNVDYGANGVAITTDFPRILNWSVEAGVFFAKEDERALATVATIGSKLAARLFSDGENPIGKMILVNDVPFQVIGVLSSKGALSGNSDDDDTIVFPFSTGSIRVFGKKELSWISVLVDDLARADETADAIAAVLEKAHHAHDFRVFNKAATIEAQNRTQDALTLLLGFTAAISLFVGGIGVMNVMLMAVTERTREIGIRMATGARTIDILRQFLTEAMMISGAGGLVGAVIGVAAGAVVTGLVFGFMPALRAARLEPVAALARE</sequence>
<dbReference type="Proteomes" id="UP000230709">
    <property type="component" value="Plasmid pOB3b3"/>
</dbReference>
<evidence type="ECO:0000313" key="10">
    <source>
        <dbReference type="EMBL" id="ATQ70924.1"/>
    </source>
</evidence>
<evidence type="ECO:0000256" key="7">
    <source>
        <dbReference type="SAM" id="Phobius"/>
    </source>
</evidence>
<geneLocation type="plasmid" evidence="11">
    <name>pob3b3</name>
</geneLocation>
<keyword evidence="3 7" id="KW-0812">Transmembrane</keyword>
<dbReference type="STRING" id="595536.GCA_000178815_00031"/>
<reference evidence="11" key="1">
    <citation type="submission" date="2017-10" db="EMBL/GenBank/DDBJ databases">
        <title>Completed PacBio SMRT sequence of Methylosinus trichosporium OB3b reveals presence of a third large plasmid.</title>
        <authorList>
            <person name="Charles T.C."/>
            <person name="Lynch M.D.J."/>
            <person name="Heil J.R."/>
            <person name="Cheng J."/>
        </authorList>
    </citation>
    <scope>NUCLEOTIDE SEQUENCE [LARGE SCALE GENOMIC DNA]</scope>
    <source>
        <strain evidence="11">OB3b</strain>
        <plasmid evidence="11">pob3b3</plasmid>
    </source>
</reference>
<evidence type="ECO:0000256" key="6">
    <source>
        <dbReference type="ARBA" id="ARBA00023136"/>
    </source>
</evidence>
<comment type="subcellular location">
    <subcellularLocation>
        <location evidence="1">Cell membrane</location>
        <topology evidence="1">Multi-pass membrane protein</topology>
    </subcellularLocation>
</comment>
<dbReference type="GO" id="GO:0005886">
    <property type="term" value="C:plasma membrane"/>
    <property type="evidence" value="ECO:0007669"/>
    <property type="project" value="UniProtKB-SubCell"/>
</dbReference>
<dbReference type="AlphaFoldDB" id="A0A2D2D7I7"/>
<keyword evidence="5 7" id="KW-1133">Transmembrane helix</keyword>
<feature type="transmembrane region" description="Helical" evidence="7">
    <location>
        <begin position="337"/>
        <end position="362"/>
    </location>
</feature>
<evidence type="ECO:0000256" key="4">
    <source>
        <dbReference type="ARBA" id="ARBA00022967"/>
    </source>
</evidence>
<keyword evidence="6 7" id="KW-0472">Membrane</keyword>
<proteinExistence type="predicted"/>